<dbReference type="Gene3D" id="1.10.30.10">
    <property type="entry name" value="High mobility group box domain"/>
    <property type="match status" value="2"/>
</dbReference>
<evidence type="ECO:0000259" key="4">
    <source>
        <dbReference type="PROSITE" id="PS50118"/>
    </source>
</evidence>
<keyword evidence="2" id="KW-0539">Nucleus</keyword>
<accession>A0A1E3QRB5</accession>
<dbReference type="GO" id="GO:0003677">
    <property type="term" value="F:DNA binding"/>
    <property type="evidence" value="ECO:0007669"/>
    <property type="project" value="UniProtKB-UniRule"/>
</dbReference>
<organism evidence="5 6">
    <name type="scientific">Babjeviella inositovora NRRL Y-12698</name>
    <dbReference type="NCBI Taxonomy" id="984486"/>
    <lineage>
        <taxon>Eukaryota</taxon>
        <taxon>Fungi</taxon>
        <taxon>Dikarya</taxon>
        <taxon>Ascomycota</taxon>
        <taxon>Saccharomycotina</taxon>
        <taxon>Pichiomycetes</taxon>
        <taxon>Serinales incertae sedis</taxon>
        <taxon>Babjeviella</taxon>
    </lineage>
</organism>
<reference evidence="6" key="1">
    <citation type="submission" date="2016-05" db="EMBL/GenBank/DDBJ databases">
        <title>Comparative genomics of biotechnologically important yeasts.</title>
        <authorList>
            <consortium name="DOE Joint Genome Institute"/>
            <person name="Riley R."/>
            <person name="Haridas S."/>
            <person name="Wolfe K.H."/>
            <person name="Lopes M.R."/>
            <person name="Hittinger C.T."/>
            <person name="Goker M."/>
            <person name="Salamov A."/>
            <person name="Wisecaver J."/>
            <person name="Long T.M."/>
            <person name="Aerts A.L."/>
            <person name="Barry K."/>
            <person name="Choi C."/>
            <person name="Clum A."/>
            <person name="Coughlan A.Y."/>
            <person name="Deshpande S."/>
            <person name="Douglass A.P."/>
            <person name="Hanson S.J."/>
            <person name="Klenk H.-P."/>
            <person name="Labutti K."/>
            <person name="Lapidus A."/>
            <person name="Lindquist E."/>
            <person name="Lipzen A."/>
            <person name="Meier-Kolthoff J.P."/>
            <person name="Ohm R.A."/>
            <person name="Otillar R.P."/>
            <person name="Pangilinan J."/>
            <person name="Peng Y."/>
            <person name="Rokas A."/>
            <person name="Rosa C.A."/>
            <person name="Scheuner C."/>
            <person name="Sibirny A.A."/>
            <person name="Slot J.C."/>
            <person name="Stielow J.B."/>
            <person name="Sun H."/>
            <person name="Kurtzman C.P."/>
            <person name="Blackwell M."/>
            <person name="Grigoriev I.V."/>
            <person name="Jeffries T.W."/>
        </authorList>
    </citation>
    <scope>NUCLEOTIDE SEQUENCE [LARGE SCALE GENOMIC DNA]</scope>
    <source>
        <strain evidence="6">NRRL Y-12698</strain>
    </source>
</reference>
<feature type="region of interest" description="Disordered" evidence="3">
    <location>
        <begin position="32"/>
        <end position="57"/>
    </location>
</feature>
<name>A0A1E3QRB5_9ASCO</name>
<dbReference type="InterPro" id="IPR009071">
    <property type="entry name" value="HMG_box_dom"/>
</dbReference>
<feature type="compositionally biased region" description="Basic and acidic residues" evidence="3">
    <location>
        <begin position="47"/>
        <end position="57"/>
    </location>
</feature>
<dbReference type="SMART" id="SM00398">
    <property type="entry name" value="HMG"/>
    <property type="match status" value="2"/>
</dbReference>
<dbReference type="Proteomes" id="UP000094336">
    <property type="component" value="Unassembled WGS sequence"/>
</dbReference>
<dbReference type="PROSITE" id="PS50118">
    <property type="entry name" value="HMG_BOX_2"/>
    <property type="match status" value="2"/>
</dbReference>
<dbReference type="RefSeq" id="XP_018985571.1">
    <property type="nucleotide sequence ID" value="XM_019127038.1"/>
</dbReference>
<dbReference type="InterPro" id="IPR050342">
    <property type="entry name" value="HMGB"/>
</dbReference>
<dbReference type="GeneID" id="30144891"/>
<protein>
    <recommendedName>
        <fullName evidence="4">HMG box domain-containing protein</fullName>
    </recommendedName>
</protein>
<dbReference type="OrthoDB" id="1919336at2759"/>
<evidence type="ECO:0000256" key="2">
    <source>
        <dbReference type="PROSITE-ProRule" id="PRU00267"/>
    </source>
</evidence>
<keyword evidence="6" id="KW-1185">Reference proteome</keyword>
<dbReference type="SUPFAM" id="SSF47095">
    <property type="entry name" value="HMG-box"/>
    <property type="match status" value="2"/>
</dbReference>
<sequence length="657" mass="75731">MLSRLLQVRNCPRSTSLLRSYTRITTRVKNQTDQSLSAKDLLGEEGPGDKVTNEASKRSPDLLKSNYSRFLDTIRGFYKMHSPEELGYIAKGGEQADNLPDTFESGEIEPGTEISEERRYSPKDKETHALKGRDVEYEAYPGRTLAENAARVSKATRTWRRLIPRSTVPKKLPEPPKPLTNFNMFLTEKLAVMKAGMAPGEEFATQRAIIELSKVWSEELYRDEREKYTLRVLRAKLAYDARSQSLPPALREIYVESILELTHYKRIQLGSEIGGSVRLSLIRAQGHWEAEYMRIKRAIDRCQKKLLADVALIDVFCGYLAALTMTYRKGEKLDWFSAFKRAVDAWTILPAARAYPPGCSFTLGEFLYNLGIPRNSPLGTYLGTVSAPSERTDFRLLEAASWKFIRMSLSEREEAVRRISNFNHASEREDARDTKLIRSHDYKFILFMIHYVQKLGGITGDIEALRYKGEAMWMRLPRSKKTKFILKHAPDFLMQRANERTQPSSSTAIPTKRPINSFLRFQKKFRDEALYRDPRLTLPDIGKMAAESWRTLAPEARQAYTDDYKAEYAVWKQQKHALKPEEPRPEERAKRPLNGYLRYLICTMKAIKKANPEIDVLASARIIGQKWRNLPPEEKGVYLQAARDDWTAFFNERKQKA</sequence>
<dbReference type="CDD" id="cd00084">
    <property type="entry name" value="HMG-box_SF"/>
    <property type="match status" value="1"/>
</dbReference>
<dbReference type="GO" id="GO:0005634">
    <property type="term" value="C:nucleus"/>
    <property type="evidence" value="ECO:0007669"/>
    <property type="project" value="UniProtKB-UniRule"/>
</dbReference>
<dbReference type="PANTHER" id="PTHR48112:SF22">
    <property type="entry name" value="MITOCHONDRIAL TRANSCRIPTION FACTOR A, ISOFORM B"/>
    <property type="match status" value="1"/>
</dbReference>
<dbReference type="AlphaFoldDB" id="A0A1E3QRB5"/>
<feature type="domain" description="HMG box" evidence="4">
    <location>
        <begin position="589"/>
        <end position="657"/>
    </location>
</feature>
<dbReference type="PANTHER" id="PTHR48112">
    <property type="entry name" value="HIGH MOBILITY GROUP PROTEIN DSP1"/>
    <property type="match status" value="1"/>
</dbReference>
<keyword evidence="1 2" id="KW-0238">DNA-binding</keyword>
<dbReference type="STRING" id="984486.A0A1E3QRB5"/>
<evidence type="ECO:0000313" key="6">
    <source>
        <dbReference type="Proteomes" id="UP000094336"/>
    </source>
</evidence>
<evidence type="ECO:0000256" key="3">
    <source>
        <dbReference type="SAM" id="MobiDB-lite"/>
    </source>
</evidence>
<dbReference type="EMBL" id="KV454430">
    <property type="protein sequence ID" value="ODQ80243.1"/>
    <property type="molecule type" value="Genomic_DNA"/>
</dbReference>
<feature type="DNA-binding region" description="HMG box" evidence="2">
    <location>
        <begin position="589"/>
        <end position="657"/>
    </location>
</feature>
<dbReference type="Pfam" id="PF00505">
    <property type="entry name" value="HMG_box"/>
    <property type="match status" value="2"/>
</dbReference>
<gene>
    <name evidence="5" type="ORF">BABINDRAFT_130831</name>
</gene>
<evidence type="ECO:0000256" key="1">
    <source>
        <dbReference type="ARBA" id="ARBA00023125"/>
    </source>
</evidence>
<dbReference type="InterPro" id="IPR036910">
    <property type="entry name" value="HMG_box_dom_sf"/>
</dbReference>
<proteinExistence type="predicted"/>
<feature type="domain" description="HMG box" evidence="4">
    <location>
        <begin position="511"/>
        <end position="579"/>
    </location>
</feature>
<evidence type="ECO:0000313" key="5">
    <source>
        <dbReference type="EMBL" id="ODQ80243.1"/>
    </source>
</evidence>
<feature type="DNA-binding region" description="HMG box" evidence="2">
    <location>
        <begin position="511"/>
        <end position="579"/>
    </location>
</feature>